<keyword evidence="3" id="KW-1185">Reference proteome</keyword>
<proteinExistence type="predicted"/>
<dbReference type="OrthoDB" id="8858897at2"/>
<dbReference type="Proteomes" id="UP000554144">
    <property type="component" value="Unassembled WGS sequence"/>
</dbReference>
<dbReference type="AlphaFoldDB" id="A0A853H387"/>
<accession>A0A853H387</accession>
<dbReference type="EMBL" id="JACCEV010000003">
    <property type="protein sequence ID" value="NYT86490.1"/>
    <property type="molecule type" value="Genomic_DNA"/>
</dbReference>
<keyword evidence="1" id="KW-0472">Membrane</keyword>
<evidence type="ECO:0000313" key="3">
    <source>
        <dbReference type="Proteomes" id="UP000554144"/>
    </source>
</evidence>
<comment type="caution">
    <text evidence="2">The sequence shown here is derived from an EMBL/GenBank/DDBJ whole genome shotgun (WGS) entry which is preliminary data.</text>
</comment>
<sequence>MPNSIMIVLGVAVCAAVFCVVMMRALITEHTHPAWFWVILGFSLLMFVVLTLGFLPRPEERLADRLGRDSTAVQTTARIVALDRRGAEEGHTMHRTGLTLTLAVKEHGGSERAAKLIVWVEDALLPSFATGETIHVLYDPEDPAKLAIDRRHTPVQVQ</sequence>
<gene>
    <name evidence="2" type="ORF">H0A62_12830</name>
</gene>
<keyword evidence="1" id="KW-0812">Transmembrane</keyword>
<organism evidence="2 3">
    <name type="scientific">Pollutimonas harenae</name>
    <dbReference type="NCBI Taxonomy" id="657015"/>
    <lineage>
        <taxon>Bacteria</taxon>
        <taxon>Pseudomonadati</taxon>
        <taxon>Pseudomonadota</taxon>
        <taxon>Betaproteobacteria</taxon>
        <taxon>Burkholderiales</taxon>
        <taxon>Alcaligenaceae</taxon>
        <taxon>Pollutimonas</taxon>
    </lineage>
</organism>
<protein>
    <recommendedName>
        <fullName evidence="4">DUF3592 domain-containing protein</fullName>
    </recommendedName>
</protein>
<keyword evidence="1" id="KW-1133">Transmembrane helix</keyword>
<evidence type="ECO:0008006" key="4">
    <source>
        <dbReference type="Google" id="ProtNLM"/>
    </source>
</evidence>
<feature type="transmembrane region" description="Helical" evidence="1">
    <location>
        <begin position="7"/>
        <end position="28"/>
    </location>
</feature>
<dbReference type="RefSeq" id="WP_130040206.1">
    <property type="nucleotide sequence ID" value="NZ_JACCEV010000003.1"/>
</dbReference>
<evidence type="ECO:0000256" key="1">
    <source>
        <dbReference type="SAM" id="Phobius"/>
    </source>
</evidence>
<reference evidence="2 3" key="1">
    <citation type="submission" date="2020-07" db="EMBL/GenBank/DDBJ databases">
        <title>Taxonomic revisions and descriptions of new bacterial species based on genomic comparisons in the high-G+C-content subgroup of the family Alcaligenaceae.</title>
        <authorList>
            <person name="Szabo A."/>
            <person name="Felfoldi T."/>
        </authorList>
    </citation>
    <scope>NUCLEOTIDE SEQUENCE [LARGE SCALE GENOMIC DNA]</scope>
    <source>
        <strain evidence="2 3">DSM 25667</strain>
    </source>
</reference>
<name>A0A853H387_9BURK</name>
<feature type="transmembrane region" description="Helical" evidence="1">
    <location>
        <begin position="34"/>
        <end position="55"/>
    </location>
</feature>
<evidence type="ECO:0000313" key="2">
    <source>
        <dbReference type="EMBL" id="NYT86490.1"/>
    </source>
</evidence>